<dbReference type="Proteomes" id="UP000076078">
    <property type="component" value="Unassembled WGS sequence"/>
</dbReference>
<proteinExistence type="predicted"/>
<dbReference type="FunCoup" id="A0A151ZBK0">
    <property type="interactions" value="738"/>
</dbReference>
<evidence type="ECO:0000256" key="2">
    <source>
        <dbReference type="SAM" id="SignalP"/>
    </source>
</evidence>
<dbReference type="AlphaFoldDB" id="A0A151ZBK0"/>
<dbReference type="OMA" id="GACCIWC"/>
<accession>A0A151ZBK0</accession>
<evidence type="ECO:0008006" key="5">
    <source>
        <dbReference type="Google" id="ProtNLM"/>
    </source>
</evidence>
<evidence type="ECO:0000256" key="1">
    <source>
        <dbReference type="SAM" id="Phobius"/>
    </source>
</evidence>
<evidence type="ECO:0000313" key="3">
    <source>
        <dbReference type="EMBL" id="KYQ91323.1"/>
    </source>
</evidence>
<dbReference type="InParanoid" id="A0A151ZBK0"/>
<feature type="signal peptide" evidence="2">
    <location>
        <begin position="1"/>
        <end position="23"/>
    </location>
</feature>
<feature type="transmembrane region" description="Helical" evidence="1">
    <location>
        <begin position="128"/>
        <end position="147"/>
    </location>
</feature>
<name>A0A151ZBK0_TIELA</name>
<organism evidence="3 4">
    <name type="scientific">Tieghemostelium lacteum</name>
    <name type="common">Slime mold</name>
    <name type="synonym">Dictyostelium lacteum</name>
    <dbReference type="NCBI Taxonomy" id="361077"/>
    <lineage>
        <taxon>Eukaryota</taxon>
        <taxon>Amoebozoa</taxon>
        <taxon>Evosea</taxon>
        <taxon>Eumycetozoa</taxon>
        <taxon>Dictyostelia</taxon>
        <taxon>Dictyosteliales</taxon>
        <taxon>Raperosteliaceae</taxon>
        <taxon>Tieghemostelium</taxon>
    </lineage>
</organism>
<dbReference type="EMBL" id="LODT01000035">
    <property type="protein sequence ID" value="KYQ91323.1"/>
    <property type="molecule type" value="Genomic_DNA"/>
</dbReference>
<reference evidence="3 4" key="1">
    <citation type="submission" date="2015-12" db="EMBL/GenBank/DDBJ databases">
        <title>Dictyostelia acquired genes for synthesis and detection of signals that induce cell-type specialization by lateral gene transfer from prokaryotes.</title>
        <authorList>
            <person name="Gloeckner G."/>
            <person name="Schaap P."/>
        </authorList>
    </citation>
    <scope>NUCLEOTIDE SEQUENCE [LARGE SCALE GENOMIC DNA]</scope>
    <source>
        <strain evidence="3 4">TK</strain>
    </source>
</reference>
<keyword evidence="2" id="KW-0732">Signal</keyword>
<protein>
    <recommendedName>
        <fullName evidence="5">Transmembrane protein</fullName>
    </recommendedName>
</protein>
<keyword evidence="1" id="KW-0812">Transmembrane</keyword>
<keyword evidence="1" id="KW-0472">Membrane</keyword>
<keyword evidence="4" id="KW-1185">Reference proteome</keyword>
<sequence>MSKLQLFVIGLVFITLFCNIVPAQEESSEGTFDDKTFCFGKNLTECTSRGACCIWCSSVSNLANYTNDPSINITLGECKWASDLTDCPTSTLDRCQGAAPFNVTSACTCNKRDTTTNSPAFKMEIFTIQQFSILFISSLILLLNTFISS</sequence>
<gene>
    <name evidence="3" type="ORF">DLAC_08269</name>
</gene>
<feature type="chain" id="PRO_5007593099" description="Transmembrane protein" evidence="2">
    <location>
        <begin position="24"/>
        <end position="149"/>
    </location>
</feature>
<evidence type="ECO:0000313" key="4">
    <source>
        <dbReference type="Proteomes" id="UP000076078"/>
    </source>
</evidence>
<dbReference type="OrthoDB" id="10479350at2759"/>
<comment type="caution">
    <text evidence="3">The sequence shown here is derived from an EMBL/GenBank/DDBJ whole genome shotgun (WGS) entry which is preliminary data.</text>
</comment>
<keyword evidence="1" id="KW-1133">Transmembrane helix</keyword>